<keyword evidence="2" id="KW-1185">Reference proteome</keyword>
<reference evidence="1 2" key="1">
    <citation type="submission" date="2021-01" db="EMBL/GenBank/DDBJ databases">
        <title>Whole genome shotgun sequence of Plantactinospora endophytica NBRC 110450.</title>
        <authorList>
            <person name="Komaki H."/>
            <person name="Tamura T."/>
        </authorList>
    </citation>
    <scope>NUCLEOTIDE SEQUENCE [LARGE SCALE GENOMIC DNA]</scope>
    <source>
        <strain evidence="1 2">NBRC 110450</strain>
    </source>
</reference>
<dbReference type="Proteomes" id="UP000646749">
    <property type="component" value="Unassembled WGS sequence"/>
</dbReference>
<dbReference type="Gene3D" id="3.40.50.1000">
    <property type="entry name" value="HAD superfamily/HAD-like"/>
    <property type="match status" value="1"/>
</dbReference>
<dbReference type="InterPro" id="IPR000150">
    <property type="entry name" value="Cof"/>
</dbReference>
<dbReference type="PANTHER" id="PTHR10000:SF8">
    <property type="entry name" value="HAD SUPERFAMILY HYDROLASE-LIKE, TYPE 3"/>
    <property type="match status" value="1"/>
</dbReference>
<protein>
    <submittedName>
        <fullName evidence="1">Hydrolase</fullName>
    </submittedName>
</protein>
<evidence type="ECO:0000313" key="2">
    <source>
        <dbReference type="Proteomes" id="UP000646749"/>
    </source>
</evidence>
<sequence length="273" mass="29231">MPRPGLPKLIATDLDGTLVRTDETVSAYTHEVLDRVRAAGIPVVGATGRGPRLAELTRNDIRAADFLVMAGGGRVVDQTDPAGPVILRDERLPGTTLAELLRALEAEVGPLTVMVEALDAPGAPLWGDFDATWPYQDRFEARARIDCLGNDVIKAFARTPDHDVDTLLETARRVVPADQASVTQAGLGFIEICPPGVDKATGLAVVAQALGVDPAEVLVFGDMPNDLPMFEWAGWGRVAVSNAHPTVRRAADEVTLRNDDDGVAVYLDRLLSR</sequence>
<dbReference type="NCBIfam" id="TIGR00099">
    <property type="entry name" value="Cof-subfamily"/>
    <property type="match status" value="1"/>
</dbReference>
<dbReference type="RefSeq" id="WP_203867488.1">
    <property type="nucleotide sequence ID" value="NZ_BONW01000017.1"/>
</dbReference>
<dbReference type="Gene3D" id="3.30.1240.10">
    <property type="match status" value="1"/>
</dbReference>
<gene>
    <name evidence="1" type="ORF">Pen02_39260</name>
</gene>
<name>A0ABQ4E2Q9_9ACTN</name>
<evidence type="ECO:0000313" key="1">
    <source>
        <dbReference type="EMBL" id="GIG88990.1"/>
    </source>
</evidence>
<comment type="caution">
    <text evidence="1">The sequence shown here is derived from an EMBL/GenBank/DDBJ whole genome shotgun (WGS) entry which is preliminary data.</text>
</comment>
<dbReference type="PANTHER" id="PTHR10000">
    <property type="entry name" value="PHOSPHOSERINE PHOSPHATASE"/>
    <property type="match status" value="1"/>
</dbReference>
<accession>A0ABQ4E2Q9</accession>
<dbReference type="GO" id="GO:0016787">
    <property type="term" value="F:hydrolase activity"/>
    <property type="evidence" value="ECO:0007669"/>
    <property type="project" value="UniProtKB-KW"/>
</dbReference>
<proteinExistence type="predicted"/>
<dbReference type="EMBL" id="BONW01000017">
    <property type="protein sequence ID" value="GIG88990.1"/>
    <property type="molecule type" value="Genomic_DNA"/>
</dbReference>
<dbReference type="InterPro" id="IPR023214">
    <property type="entry name" value="HAD_sf"/>
</dbReference>
<dbReference type="SUPFAM" id="SSF56784">
    <property type="entry name" value="HAD-like"/>
    <property type="match status" value="1"/>
</dbReference>
<organism evidence="1 2">
    <name type="scientific">Plantactinospora endophytica</name>
    <dbReference type="NCBI Taxonomy" id="673535"/>
    <lineage>
        <taxon>Bacteria</taxon>
        <taxon>Bacillati</taxon>
        <taxon>Actinomycetota</taxon>
        <taxon>Actinomycetes</taxon>
        <taxon>Micromonosporales</taxon>
        <taxon>Micromonosporaceae</taxon>
        <taxon>Plantactinospora</taxon>
    </lineage>
</organism>
<keyword evidence="1" id="KW-0378">Hydrolase</keyword>
<dbReference type="InterPro" id="IPR036412">
    <property type="entry name" value="HAD-like_sf"/>
</dbReference>
<dbReference type="Pfam" id="PF08282">
    <property type="entry name" value="Hydrolase_3"/>
    <property type="match status" value="1"/>
</dbReference>